<evidence type="ECO:0000256" key="11">
    <source>
        <dbReference type="SAM" id="Phobius"/>
    </source>
</evidence>
<keyword evidence="4" id="KW-0997">Cell inner membrane</keyword>
<keyword evidence="8 11" id="KW-1133">Transmembrane helix</keyword>
<keyword evidence="2" id="KW-1003">Cell membrane</keyword>
<keyword evidence="9" id="KW-0443">Lipid metabolism</keyword>
<evidence type="ECO:0000256" key="10">
    <source>
        <dbReference type="ARBA" id="ARBA00023136"/>
    </source>
</evidence>
<dbReference type="PANTHER" id="PTHR30561:SF9">
    <property type="entry name" value="4-AMINO-4-DEOXY-L-ARABINOSE-PHOSPHOUNDECAPRENOL FLIPPASE SUBUNIT ARNF-RELATED"/>
    <property type="match status" value="1"/>
</dbReference>
<feature type="domain" description="EamA" evidence="12">
    <location>
        <begin position="4"/>
        <end position="136"/>
    </location>
</feature>
<feature type="transmembrane region" description="Helical" evidence="11">
    <location>
        <begin position="103"/>
        <end position="134"/>
    </location>
</feature>
<keyword evidence="6 11" id="KW-0812">Transmembrane</keyword>
<feature type="transmembrane region" description="Helical" evidence="11">
    <location>
        <begin position="33"/>
        <end position="52"/>
    </location>
</feature>
<dbReference type="InterPro" id="IPR000390">
    <property type="entry name" value="Small_drug/metabolite_transptr"/>
</dbReference>
<accession>A0ABY4W743</accession>
<feature type="transmembrane region" description="Helical" evidence="11">
    <location>
        <begin position="172"/>
        <end position="192"/>
    </location>
</feature>
<evidence type="ECO:0000313" key="13">
    <source>
        <dbReference type="EMBL" id="USG61742.1"/>
    </source>
</evidence>
<organism evidence="13 14">
    <name type="scientific">Sneathiella marina</name>
    <dbReference type="NCBI Taxonomy" id="2950108"/>
    <lineage>
        <taxon>Bacteria</taxon>
        <taxon>Pseudomonadati</taxon>
        <taxon>Pseudomonadota</taxon>
        <taxon>Alphaproteobacteria</taxon>
        <taxon>Sneathiellales</taxon>
        <taxon>Sneathiellaceae</taxon>
        <taxon>Sneathiella</taxon>
    </lineage>
</organism>
<evidence type="ECO:0000256" key="2">
    <source>
        <dbReference type="ARBA" id="ARBA00022475"/>
    </source>
</evidence>
<dbReference type="Pfam" id="PF00892">
    <property type="entry name" value="EamA"/>
    <property type="match status" value="2"/>
</dbReference>
<dbReference type="Proteomes" id="UP001056291">
    <property type="component" value="Chromosome"/>
</dbReference>
<keyword evidence="7" id="KW-0448">Lipopolysaccharide biosynthesis</keyword>
<feature type="transmembrane region" description="Helical" evidence="11">
    <location>
        <begin position="64"/>
        <end position="83"/>
    </location>
</feature>
<dbReference type="Gene3D" id="1.10.3730.20">
    <property type="match status" value="2"/>
</dbReference>
<evidence type="ECO:0000256" key="9">
    <source>
        <dbReference type="ARBA" id="ARBA00023098"/>
    </source>
</evidence>
<feature type="domain" description="EamA" evidence="12">
    <location>
        <begin position="151"/>
        <end position="283"/>
    </location>
</feature>
<reference evidence="13" key="1">
    <citation type="submission" date="2022-06" db="EMBL/GenBank/DDBJ databases">
        <title>Sneathiella actinostolidae sp. nov., isolated from a sea anemonein the Western Pacific Ocean.</title>
        <authorList>
            <person name="Wei M.J."/>
        </authorList>
    </citation>
    <scope>NUCLEOTIDE SEQUENCE</scope>
    <source>
        <strain evidence="13">PHK-P5</strain>
    </source>
</reference>
<feature type="transmembrane region" description="Helical" evidence="11">
    <location>
        <begin position="268"/>
        <end position="284"/>
    </location>
</feature>
<evidence type="ECO:0000256" key="7">
    <source>
        <dbReference type="ARBA" id="ARBA00022985"/>
    </source>
</evidence>
<evidence type="ECO:0000256" key="1">
    <source>
        <dbReference type="ARBA" id="ARBA00004651"/>
    </source>
</evidence>
<evidence type="ECO:0000256" key="4">
    <source>
        <dbReference type="ARBA" id="ARBA00022519"/>
    </source>
</evidence>
<feature type="transmembrane region" description="Helical" evidence="11">
    <location>
        <begin position="213"/>
        <end position="236"/>
    </location>
</feature>
<protein>
    <submittedName>
        <fullName evidence="13">DMT family transporter</fullName>
    </submittedName>
</protein>
<evidence type="ECO:0000313" key="14">
    <source>
        <dbReference type="Proteomes" id="UP001056291"/>
    </source>
</evidence>
<dbReference type="EMBL" id="CP098747">
    <property type="protein sequence ID" value="USG61742.1"/>
    <property type="molecule type" value="Genomic_DNA"/>
</dbReference>
<keyword evidence="3" id="KW-0444">Lipid biosynthesis</keyword>
<keyword evidence="10 11" id="KW-0472">Membrane</keyword>
<dbReference type="PANTHER" id="PTHR30561">
    <property type="entry name" value="SMR FAMILY PROTON-DEPENDENT DRUG EFFLUX TRANSPORTER SUGE"/>
    <property type="match status" value="1"/>
</dbReference>
<name>A0ABY4W743_9PROT</name>
<keyword evidence="14" id="KW-1185">Reference proteome</keyword>
<sequence>MSLLALFLILAAASCHAIWNFLVKRIDGGPELVWLFSTWTCIIYLPLVVIFCWIEPPAFGVREWLFLSGSASIHMAYFLLLQQGYKKGDLSLVYPTARATGPFLSIILAVLILGETVTPQIIVGGVAIIIGIFFLTGGFRREGTKLTTSLTFGLATGVLIGSYTAWDAYSVTVLAIPPLILDYASSICRAVLLSPYAITRRALVRQHWRNHKIAVLCVAVFNSLAFILFLIALTFTPLVYAAPAREVSVLITVMLGTLLLGEGNFRQRIAWALLIMLGMVLLTTG</sequence>
<comment type="subcellular location">
    <subcellularLocation>
        <location evidence="1">Cell membrane</location>
        <topology evidence="1">Multi-pass membrane protein</topology>
    </subcellularLocation>
</comment>
<evidence type="ECO:0000256" key="8">
    <source>
        <dbReference type="ARBA" id="ARBA00022989"/>
    </source>
</evidence>
<dbReference type="RefSeq" id="WP_251934944.1">
    <property type="nucleotide sequence ID" value="NZ_CP098747.1"/>
</dbReference>
<dbReference type="InterPro" id="IPR037185">
    <property type="entry name" value="EmrE-like"/>
</dbReference>
<keyword evidence="5" id="KW-0441">Lipid A biosynthesis</keyword>
<dbReference type="InterPro" id="IPR000620">
    <property type="entry name" value="EamA_dom"/>
</dbReference>
<proteinExistence type="predicted"/>
<evidence type="ECO:0000256" key="5">
    <source>
        <dbReference type="ARBA" id="ARBA00022556"/>
    </source>
</evidence>
<feature type="transmembrane region" description="Helical" evidence="11">
    <location>
        <begin position="242"/>
        <end position="261"/>
    </location>
</feature>
<gene>
    <name evidence="13" type="ORF">NBZ79_01980</name>
</gene>
<evidence type="ECO:0000256" key="6">
    <source>
        <dbReference type="ARBA" id="ARBA00022692"/>
    </source>
</evidence>
<evidence type="ECO:0000256" key="3">
    <source>
        <dbReference type="ARBA" id="ARBA00022516"/>
    </source>
</evidence>
<dbReference type="SUPFAM" id="SSF103481">
    <property type="entry name" value="Multidrug resistance efflux transporter EmrE"/>
    <property type="match status" value="2"/>
</dbReference>
<feature type="transmembrane region" description="Helical" evidence="11">
    <location>
        <begin position="146"/>
        <end position="166"/>
    </location>
</feature>
<evidence type="ECO:0000259" key="12">
    <source>
        <dbReference type="Pfam" id="PF00892"/>
    </source>
</evidence>